<organism evidence="2 3">
    <name type="scientific">Malacoplasma iowae DK-CPA</name>
    <dbReference type="NCBI Taxonomy" id="1394179"/>
    <lineage>
        <taxon>Bacteria</taxon>
        <taxon>Bacillati</taxon>
        <taxon>Mycoplasmatota</taxon>
        <taxon>Mycoplasmoidales</taxon>
        <taxon>Mycoplasmoidaceae</taxon>
        <taxon>Malacoplasma</taxon>
    </lineage>
</organism>
<protein>
    <submittedName>
        <fullName evidence="2">Putative metal-dependent phosphoesterase, PHP family</fullName>
    </submittedName>
</protein>
<dbReference type="Proteomes" id="UP000028523">
    <property type="component" value="Unassembled WGS sequence"/>
</dbReference>
<dbReference type="GO" id="GO:0003824">
    <property type="term" value="F:catalytic activity"/>
    <property type="evidence" value="ECO:0007669"/>
    <property type="project" value="InterPro"/>
</dbReference>
<dbReference type="InterPro" id="IPR004013">
    <property type="entry name" value="PHP_dom"/>
</dbReference>
<dbReference type="InterPro" id="IPR016195">
    <property type="entry name" value="Pol/histidinol_Pase-like"/>
</dbReference>
<dbReference type="AlphaFoldDB" id="A0A084U4R5"/>
<evidence type="ECO:0000313" key="3">
    <source>
        <dbReference type="Proteomes" id="UP000028523"/>
    </source>
</evidence>
<comment type="caution">
    <text evidence="2">The sequence shown here is derived from an EMBL/GenBank/DDBJ whole genome shotgun (WGS) entry which is preliminary data.</text>
</comment>
<reference evidence="2 3" key="1">
    <citation type="journal article" date="2014" name="PLoS ONE">
        <title>Reduction of Hydrogen Peroxide Accumulation and Toxicity by a Catalase from Mycoplasma iowae.</title>
        <authorList>
            <person name="Pritchard R.E."/>
            <person name="Prassinos A.J."/>
            <person name="Osborne J.D."/>
            <person name="Raviv Z."/>
            <person name="Balish M.F."/>
        </authorList>
    </citation>
    <scope>NUCLEOTIDE SEQUENCE [LARGE SCALE GENOMIC DNA]</scope>
    <source>
        <strain evidence="2 3">DK-CPA</strain>
    </source>
</reference>
<dbReference type="EMBL" id="AWQU01000041">
    <property type="protein sequence ID" value="KFB07951.1"/>
    <property type="molecule type" value="Genomic_DNA"/>
</dbReference>
<dbReference type="Gene3D" id="3.20.20.140">
    <property type="entry name" value="Metal-dependent hydrolases"/>
    <property type="match status" value="1"/>
</dbReference>
<proteinExistence type="predicted"/>
<keyword evidence="3" id="KW-1185">Reference proteome</keyword>
<dbReference type="GeneID" id="96866720"/>
<accession>A0A084U4R5</accession>
<name>A0A084U4R5_MALIO</name>
<sequence length="222" mass="25555">MKIDLHLHTPASISNGDTIKWSSLYDTLKKLKVNNVEIASFTDHNIFDYELYKKAYQLALTGKIKLLPGIEVNVVRKNGIIGHMLIIFNDNLTDQELLMLQKEANTILKNGVSLSNINNLFSNFETIRIIHIGKNDFFSYEDLEGLNYDAFEITNEMHPNYKQVLKKGFISSVVAFSDTHVWDKYPQQGELVTIVDDIGEKSFNALKKALKQNKIYYKKRYS</sequence>
<gene>
    <name evidence="2" type="ORF">P271_816</name>
</gene>
<dbReference type="SUPFAM" id="SSF89550">
    <property type="entry name" value="PHP domain-like"/>
    <property type="match status" value="1"/>
</dbReference>
<evidence type="ECO:0000259" key="1">
    <source>
        <dbReference type="Pfam" id="PF02811"/>
    </source>
</evidence>
<evidence type="ECO:0000313" key="2">
    <source>
        <dbReference type="EMBL" id="KFB07951.1"/>
    </source>
</evidence>
<dbReference type="RefSeq" id="WP_004024527.1">
    <property type="nucleotide sequence ID" value="NZ_AWQU01000041.1"/>
</dbReference>
<dbReference type="Pfam" id="PF02811">
    <property type="entry name" value="PHP"/>
    <property type="match status" value="1"/>
</dbReference>
<feature type="domain" description="PHP" evidence="1">
    <location>
        <begin position="4"/>
        <end position="139"/>
    </location>
</feature>